<evidence type="ECO:0000313" key="1">
    <source>
        <dbReference type="EMBL" id="KAH3859080.1"/>
    </source>
</evidence>
<reference evidence="1" key="2">
    <citation type="submission" date="2020-11" db="EMBL/GenBank/DDBJ databases">
        <authorList>
            <person name="McCartney M.A."/>
            <person name="Auch B."/>
            <person name="Kono T."/>
            <person name="Mallez S."/>
            <person name="Becker A."/>
            <person name="Gohl D.M."/>
            <person name="Silverstein K.A.T."/>
            <person name="Koren S."/>
            <person name="Bechman K.B."/>
            <person name="Herman A."/>
            <person name="Abrahante J.E."/>
            <person name="Garbe J."/>
        </authorList>
    </citation>
    <scope>NUCLEOTIDE SEQUENCE</scope>
    <source>
        <strain evidence="1">Duluth1</strain>
        <tissue evidence="1">Whole animal</tissue>
    </source>
</reference>
<protein>
    <submittedName>
        <fullName evidence="1">Uncharacterized protein</fullName>
    </submittedName>
</protein>
<sequence length="93" mass="10583">MDYYMPKPSMSIVWSKCFFGNGVGTVLKGPFQSIYGGFNTPVSRDIAASECHGLISKEDIDELMTFCNFAVGLIPYEKTNYNRLRKYMVYSNK</sequence>
<evidence type="ECO:0000313" key="2">
    <source>
        <dbReference type="Proteomes" id="UP000828390"/>
    </source>
</evidence>
<accession>A0A9D4RAC2</accession>
<proteinExistence type="predicted"/>
<gene>
    <name evidence="1" type="ORF">DPMN_101727</name>
</gene>
<organism evidence="1 2">
    <name type="scientific">Dreissena polymorpha</name>
    <name type="common">Zebra mussel</name>
    <name type="synonym">Mytilus polymorpha</name>
    <dbReference type="NCBI Taxonomy" id="45954"/>
    <lineage>
        <taxon>Eukaryota</taxon>
        <taxon>Metazoa</taxon>
        <taxon>Spiralia</taxon>
        <taxon>Lophotrochozoa</taxon>
        <taxon>Mollusca</taxon>
        <taxon>Bivalvia</taxon>
        <taxon>Autobranchia</taxon>
        <taxon>Heteroconchia</taxon>
        <taxon>Euheterodonta</taxon>
        <taxon>Imparidentia</taxon>
        <taxon>Neoheterodontei</taxon>
        <taxon>Myida</taxon>
        <taxon>Dreissenoidea</taxon>
        <taxon>Dreissenidae</taxon>
        <taxon>Dreissena</taxon>
    </lineage>
</organism>
<reference evidence="1" key="1">
    <citation type="journal article" date="2019" name="bioRxiv">
        <title>The Genome of the Zebra Mussel, Dreissena polymorpha: A Resource for Invasive Species Research.</title>
        <authorList>
            <person name="McCartney M.A."/>
            <person name="Auch B."/>
            <person name="Kono T."/>
            <person name="Mallez S."/>
            <person name="Zhang Y."/>
            <person name="Obille A."/>
            <person name="Becker A."/>
            <person name="Abrahante J.E."/>
            <person name="Garbe J."/>
            <person name="Badalamenti J.P."/>
            <person name="Herman A."/>
            <person name="Mangelson H."/>
            <person name="Liachko I."/>
            <person name="Sullivan S."/>
            <person name="Sone E.D."/>
            <person name="Koren S."/>
            <person name="Silverstein K.A.T."/>
            <person name="Beckman K.B."/>
            <person name="Gohl D.M."/>
        </authorList>
    </citation>
    <scope>NUCLEOTIDE SEQUENCE</scope>
    <source>
        <strain evidence="1">Duluth1</strain>
        <tissue evidence="1">Whole animal</tissue>
    </source>
</reference>
<dbReference type="Proteomes" id="UP000828390">
    <property type="component" value="Unassembled WGS sequence"/>
</dbReference>
<comment type="caution">
    <text evidence="1">The sequence shown here is derived from an EMBL/GenBank/DDBJ whole genome shotgun (WGS) entry which is preliminary data.</text>
</comment>
<keyword evidence="2" id="KW-1185">Reference proteome</keyword>
<dbReference type="AlphaFoldDB" id="A0A9D4RAC2"/>
<name>A0A9D4RAC2_DREPO</name>
<dbReference type="EMBL" id="JAIWYP010000003">
    <property type="protein sequence ID" value="KAH3859080.1"/>
    <property type="molecule type" value="Genomic_DNA"/>
</dbReference>